<organism evidence="4 5">
    <name type="scientific">Sneathiella chinensis</name>
    <dbReference type="NCBI Taxonomy" id="349750"/>
    <lineage>
        <taxon>Bacteria</taxon>
        <taxon>Pseudomonadati</taxon>
        <taxon>Pseudomonadota</taxon>
        <taxon>Alphaproteobacteria</taxon>
        <taxon>Sneathiellales</taxon>
        <taxon>Sneathiellaceae</taxon>
        <taxon>Sneathiella</taxon>
    </lineage>
</organism>
<dbReference type="EMBL" id="BSNF01000008">
    <property type="protein sequence ID" value="GLQ06955.1"/>
    <property type="molecule type" value="Genomic_DNA"/>
</dbReference>
<sequence>MRNHTSNDNGILNITLSDRLTFEDHEAFRRLLTLIEQRSSLRCVIDLKNVTAIDSAGLGLLMIAFETAEKAGVEFCLKSPEGQVARLLEISEFDKVMTILN</sequence>
<name>A0ABQ5U714_9PROT</name>
<protein>
    <recommendedName>
        <fullName evidence="2">Anti-sigma factor antagonist</fullName>
    </recommendedName>
</protein>
<keyword evidence="5" id="KW-1185">Reference proteome</keyword>
<dbReference type="Gene3D" id="3.30.750.24">
    <property type="entry name" value="STAS domain"/>
    <property type="match status" value="1"/>
</dbReference>
<dbReference type="RefSeq" id="WP_169561050.1">
    <property type="nucleotide sequence ID" value="NZ_BSNF01000008.1"/>
</dbReference>
<evidence type="ECO:0000259" key="3">
    <source>
        <dbReference type="PROSITE" id="PS50801"/>
    </source>
</evidence>
<comment type="similarity">
    <text evidence="1 2">Belongs to the anti-sigma-factor antagonist family.</text>
</comment>
<dbReference type="NCBIfam" id="TIGR00377">
    <property type="entry name" value="ant_ant_sig"/>
    <property type="match status" value="1"/>
</dbReference>
<gene>
    <name evidence="4" type="ORF">GCM10007924_21760</name>
</gene>
<proteinExistence type="inferred from homology"/>
<evidence type="ECO:0000256" key="2">
    <source>
        <dbReference type="RuleBase" id="RU003749"/>
    </source>
</evidence>
<reference evidence="4" key="1">
    <citation type="journal article" date="2014" name="Int. J. Syst. Evol. Microbiol.">
        <title>Complete genome of a new Firmicutes species belonging to the dominant human colonic microbiota ('Ruminococcus bicirculans') reveals two chromosomes and a selective capacity to utilize plant glucans.</title>
        <authorList>
            <consortium name="NISC Comparative Sequencing Program"/>
            <person name="Wegmann U."/>
            <person name="Louis P."/>
            <person name="Goesmann A."/>
            <person name="Henrissat B."/>
            <person name="Duncan S.H."/>
            <person name="Flint H.J."/>
        </authorList>
    </citation>
    <scope>NUCLEOTIDE SEQUENCE</scope>
    <source>
        <strain evidence="4">NBRC 103408</strain>
    </source>
</reference>
<dbReference type="InterPro" id="IPR036513">
    <property type="entry name" value="STAS_dom_sf"/>
</dbReference>
<dbReference type="SUPFAM" id="SSF52091">
    <property type="entry name" value="SpoIIaa-like"/>
    <property type="match status" value="1"/>
</dbReference>
<dbReference type="Pfam" id="PF01740">
    <property type="entry name" value="STAS"/>
    <property type="match status" value="1"/>
</dbReference>
<feature type="domain" description="STAS" evidence="3">
    <location>
        <begin position="1"/>
        <end position="101"/>
    </location>
</feature>
<comment type="caution">
    <text evidence="4">The sequence shown here is derived from an EMBL/GenBank/DDBJ whole genome shotgun (WGS) entry which is preliminary data.</text>
</comment>
<evidence type="ECO:0000256" key="1">
    <source>
        <dbReference type="ARBA" id="ARBA00009013"/>
    </source>
</evidence>
<evidence type="ECO:0000313" key="4">
    <source>
        <dbReference type="EMBL" id="GLQ06955.1"/>
    </source>
</evidence>
<dbReference type="Proteomes" id="UP001161409">
    <property type="component" value="Unassembled WGS sequence"/>
</dbReference>
<dbReference type="InterPro" id="IPR003658">
    <property type="entry name" value="Anti-sigma_ant"/>
</dbReference>
<dbReference type="CDD" id="cd07043">
    <property type="entry name" value="STAS_anti-anti-sigma_factors"/>
    <property type="match status" value="1"/>
</dbReference>
<evidence type="ECO:0000313" key="5">
    <source>
        <dbReference type="Proteomes" id="UP001161409"/>
    </source>
</evidence>
<dbReference type="PROSITE" id="PS50801">
    <property type="entry name" value="STAS"/>
    <property type="match status" value="1"/>
</dbReference>
<dbReference type="PANTHER" id="PTHR33495">
    <property type="entry name" value="ANTI-SIGMA FACTOR ANTAGONIST TM_1081-RELATED-RELATED"/>
    <property type="match status" value="1"/>
</dbReference>
<accession>A0ABQ5U714</accession>
<dbReference type="InterPro" id="IPR002645">
    <property type="entry name" value="STAS_dom"/>
</dbReference>
<reference evidence="4" key="2">
    <citation type="submission" date="2023-01" db="EMBL/GenBank/DDBJ databases">
        <title>Draft genome sequence of Sneathiella chinensis strain NBRC 103408.</title>
        <authorList>
            <person name="Sun Q."/>
            <person name="Mori K."/>
        </authorList>
    </citation>
    <scope>NUCLEOTIDE SEQUENCE</scope>
    <source>
        <strain evidence="4">NBRC 103408</strain>
    </source>
</reference>